<dbReference type="PANTHER" id="PTHR45979">
    <property type="entry name" value="PAP/OAS1 SUBSTRATE-BINDING DOMAIN SUPERFAMILY"/>
    <property type="match status" value="1"/>
</dbReference>
<evidence type="ECO:0000259" key="3">
    <source>
        <dbReference type="Pfam" id="PF26180"/>
    </source>
</evidence>
<evidence type="ECO:0000256" key="1">
    <source>
        <dbReference type="SAM" id="MobiDB-lite"/>
    </source>
</evidence>
<dbReference type="Gene3D" id="3.30.460.10">
    <property type="entry name" value="Beta Polymerase, domain 2"/>
    <property type="match status" value="1"/>
</dbReference>
<dbReference type="OrthoDB" id="273917at2759"/>
<feature type="domain" description="PAP/OAS1 substrate-binding-related" evidence="3">
    <location>
        <begin position="186"/>
        <end position="284"/>
    </location>
</feature>
<dbReference type="GO" id="GO:0046872">
    <property type="term" value="F:metal ion binding"/>
    <property type="evidence" value="ECO:0007669"/>
    <property type="project" value="UniProtKB-KW"/>
</dbReference>
<comment type="caution">
    <text evidence="4">The sequence shown here is derived from an EMBL/GenBank/DDBJ whole genome shotgun (WGS) entry which is preliminary data.</text>
</comment>
<protein>
    <recommendedName>
        <fullName evidence="6">Polymerase nucleotidyl transferase domain-containing protein</fullName>
    </recommendedName>
</protein>
<evidence type="ECO:0000259" key="2">
    <source>
        <dbReference type="Pfam" id="PF22600"/>
    </source>
</evidence>
<keyword evidence="5" id="KW-1185">Reference proteome</keyword>
<dbReference type="EMBL" id="VOIH02000011">
    <property type="protein sequence ID" value="KAF3433287.1"/>
    <property type="molecule type" value="Genomic_DNA"/>
</dbReference>
<dbReference type="Pfam" id="PF22600">
    <property type="entry name" value="MTPAP-like_central"/>
    <property type="match status" value="1"/>
</dbReference>
<proteinExistence type="predicted"/>
<dbReference type="SUPFAM" id="SSF81301">
    <property type="entry name" value="Nucleotidyltransferase"/>
    <property type="match status" value="1"/>
</dbReference>
<evidence type="ECO:0000313" key="5">
    <source>
        <dbReference type="Proteomes" id="UP000796880"/>
    </source>
</evidence>
<name>A0A8K0GL57_9ROSA</name>
<organism evidence="4 5">
    <name type="scientific">Rhamnella rubrinervis</name>
    <dbReference type="NCBI Taxonomy" id="2594499"/>
    <lineage>
        <taxon>Eukaryota</taxon>
        <taxon>Viridiplantae</taxon>
        <taxon>Streptophyta</taxon>
        <taxon>Embryophyta</taxon>
        <taxon>Tracheophyta</taxon>
        <taxon>Spermatophyta</taxon>
        <taxon>Magnoliopsida</taxon>
        <taxon>eudicotyledons</taxon>
        <taxon>Gunneridae</taxon>
        <taxon>Pentapetalae</taxon>
        <taxon>rosids</taxon>
        <taxon>fabids</taxon>
        <taxon>Rosales</taxon>
        <taxon>Rhamnaceae</taxon>
        <taxon>rhamnoid group</taxon>
        <taxon>Rhamneae</taxon>
        <taxon>Rhamnella</taxon>
    </lineage>
</organism>
<feature type="region of interest" description="Disordered" evidence="1">
    <location>
        <begin position="493"/>
        <end position="526"/>
    </location>
</feature>
<dbReference type="InterPro" id="IPR058921">
    <property type="entry name" value="PAP/OAS1-rel"/>
</dbReference>
<dbReference type="Proteomes" id="UP000796880">
    <property type="component" value="Unassembled WGS sequence"/>
</dbReference>
<evidence type="ECO:0000313" key="4">
    <source>
        <dbReference type="EMBL" id="KAF3433287.1"/>
    </source>
</evidence>
<dbReference type="SUPFAM" id="SSF81631">
    <property type="entry name" value="PAP/OAS1 substrate-binding domain"/>
    <property type="match status" value="1"/>
</dbReference>
<dbReference type="AlphaFoldDB" id="A0A8K0GL57"/>
<dbReference type="Gene3D" id="1.10.1410.10">
    <property type="match status" value="1"/>
</dbReference>
<dbReference type="InterPro" id="IPR054708">
    <property type="entry name" value="MTPAP-like_central"/>
</dbReference>
<gene>
    <name evidence="4" type="ORF">FNV43_RR24389</name>
</gene>
<accession>A0A8K0GL57</accession>
<dbReference type="InterPro" id="IPR058920">
    <property type="entry name" value="PAP-OAS1-bd-rel"/>
</dbReference>
<sequence>MALIVSAVVSVNEEEVVVESGRSKEEIGRRSRREETQTSDPLSIDDELWLMIEQRAQEILCTIQPNVVSELRRKEVINYVQRLIKGYLGNEVFSFGSAPLKTYLPDGDIDLTALSHQNGEEDLARNVCSILKGQENSEFEVKDVQCIHAQVKIVKCTVKNIAVDISFNQLAGLCTLCFLEQVDQLVGKDHLFKRSIILIKAWCYYESRILGAHHGLISTYALETLVFYIINLYYGSLRGPLEVLYRFLEYYSMFDWDRYCVSINGPVAISSLTEVKLKAHEARMEEFPIKQLNILDPLKDNNNLGRSVSKGNFRRIICALSYGAQKLGEILMLPGESVGRALEKFFMNTLDRNGRGQRPDVHVPVPAFGIGRSEISDLSGDTDCFYRGLQYGQWYHDCTLPVSLHPCAIPSQMWNKSVFDALAVSVRGTQNTNHRKGTDVFVPRLHLCKPNDSQLSDSAFSIRKTERSRGTGTYIPDMTRHFYREIHRGMKKRIPESMHGSLSPRSAPKSDKAEVPSEIDEGGNGSHLDLSLEEFPLLPCTVKPMPPNICQSGQLAAVKTTQVQHSSSTFTTINFGTYRHEESSESNGETIPRQPYQLEDDMDFLLCAFEFIPTANTSRASNKQSTNLKVNLCSFRHS</sequence>
<dbReference type="InterPro" id="IPR043519">
    <property type="entry name" value="NT_sf"/>
</dbReference>
<dbReference type="Pfam" id="PF26180">
    <property type="entry name" value="PAP-OAS1"/>
    <property type="match status" value="1"/>
</dbReference>
<dbReference type="PANTHER" id="PTHR45979:SF6">
    <property type="entry name" value="NUCLEOTIDYLTRANSFERASE DOMAIN PROTEIN"/>
    <property type="match status" value="1"/>
</dbReference>
<reference evidence="4" key="1">
    <citation type="submission" date="2020-03" db="EMBL/GenBank/DDBJ databases">
        <title>A high-quality chromosome-level genome assembly of a woody plant with both climbing and erect habits, Rhamnella rubrinervis.</title>
        <authorList>
            <person name="Lu Z."/>
            <person name="Yang Y."/>
            <person name="Zhu X."/>
            <person name="Sun Y."/>
        </authorList>
    </citation>
    <scope>NUCLEOTIDE SEQUENCE</scope>
    <source>
        <strain evidence="4">BYM</strain>
        <tissue evidence="4">Leaf</tissue>
    </source>
</reference>
<evidence type="ECO:0008006" key="6">
    <source>
        <dbReference type="Google" id="ProtNLM"/>
    </source>
</evidence>
<dbReference type="CDD" id="cd05402">
    <property type="entry name" value="NT_PAP_TUTase"/>
    <property type="match status" value="1"/>
</dbReference>
<feature type="domain" description="Poly(A) RNA polymerase mitochondrial-like central palm" evidence="2">
    <location>
        <begin position="53"/>
        <end position="173"/>
    </location>
</feature>